<organism evidence="4 5">
    <name type="scientific">Aspergillus udagawae</name>
    <dbReference type="NCBI Taxonomy" id="91492"/>
    <lineage>
        <taxon>Eukaryota</taxon>
        <taxon>Fungi</taxon>
        <taxon>Dikarya</taxon>
        <taxon>Ascomycota</taxon>
        <taxon>Pezizomycotina</taxon>
        <taxon>Eurotiomycetes</taxon>
        <taxon>Eurotiomycetidae</taxon>
        <taxon>Eurotiales</taxon>
        <taxon>Aspergillaceae</taxon>
        <taxon>Aspergillus</taxon>
        <taxon>Aspergillus subgen. Fumigati</taxon>
    </lineage>
</organism>
<dbReference type="Pfam" id="PF07859">
    <property type="entry name" value="Abhydrolase_3"/>
    <property type="match status" value="1"/>
</dbReference>
<dbReference type="Proteomes" id="UP000036893">
    <property type="component" value="Unassembled WGS sequence"/>
</dbReference>
<evidence type="ECO:0000313" key="5">
    <source>
        <dbReference type="Proteomes" id="UP000036893"/>
    </source>
</evidence>
<dbReference type="EMBL" id="BBXM02000006">
    <property type="protein sequence ID" value="GIC91784.1"/>
    <property type="molecule type" value="Genomic_DNA"/>
</dbReference>
<reference evidence="3 6" key="2">
    <citation type="submission" date="2020-01" db="EMBL/GenBank/DDBJ databases">
        <title>Draft genome sequence of Aspergillus udagawae IFM 46972.</title>
        <authorList>
            <person name="Takahashi H."/>
            <person name="Yaguchi T."/>
        </authorList>
    </citation>
    <scope>NUCLEOTIDE SEQUENCE [LARGE SCALE GENOMIC DNA]</scope>
    <source>
        <strain evidence="3 6">IFM 46972</strain>
    </source>
</reference>
<evidence type="ECO:0000313" key="3">
    <source>
        <dbReference type="EMBL" id="GFF30261.1"/>
    </source>
</evidence>
<reference evidence="4" key="3">
    <citation type="submission" date="2021-01" db="EMBL/GenBank/DDBJ databases">
        <title>Pan-genome distribution and transcriptional activeness of fungal secondary metabolism genes in Aspergillus section Fumigati.</title>
        <authorList>
            <person name="Takahashi H."/>
            <person name="Umemura M."/>
            <person name="Ninomiya A."/>
            <person name="Kusuya Y."/>
            <person name="Urayama S."/>
            <person name="Shimizu M."/>
            <person name="Watanabe A."/>
            <person name="Kamei K."/>
            <person name="Yaguchi T."/>
            <person name="Hagiwara D."/>
        </authorList>
    </citation>
    <scope>NUCLEOTIDE SEQUENCE</scope>
    <source>
        <strain evidence="4">IFM 46973</strain>
    </source>
</reference>
<evidence type="ECO:0000313" key="4">
    <source>
        <dbReference type="EMBL" id="GIC91784.1"/>
    </source>
</evidence>
<reference evidence="4" key="1">
    <citation type="journal article" date="2015" name="Genome Announc.">
        <title>Draft Genome Sequence of the Pathogenic Filamentous Fungus Aspergillus udagawae Strain IFM 46973T.</title>
        <authorList>
            <person name="Kusuya Y."/>
            <person name="Takahashi-Nakaguchi A."/>
            <person name="Takahashi H."/>
            <person name="Yaguchi T."/>
        </authorList>
    </citation>
    <scope>NUCLEOTIDE SEQUENCE</scope>
    <source>
        <strain evidence="4">IFM 46973</strain>
    </source>
</reference>
<sequence>MADHTDNVRLTLLEKADLIPGYLSVLATALYTAVTGIFRGSSGAKEYGVHVGHAIVRKMVMRFSILQMQSIAPSTSKAYEQSMTKQGLQAQTVTLKLGARGHWIGNPNAKNVVIYYHGGGFAIGSPPAHFDLCSRIVADLSANGHDVAIFFLAYTLTPHATYPAQLRQAVEAVRYILTETNRSPSNVIVGGDSAGGNLAFAVLLHLSHPHPEIEPVALSTNLAGVFGFAPWVSFRTDGASMDANRYRDMIPPDALKRWSSAYLASRESDSWSEPALAPVEWWAGAKTDQVLILAGQHEILFSAIDDFAERFKSVFPRTTYVVGYGETHVDAVYSASLKSTESQQGNELKRWLGARL</sequence>
<dbReference type="Proteomes" id="UP000465221">
    <property type="component" value="Unassembled WGS sequence"/>
</dbReference>
<name>A0A8E0V4D4_9EURO</name>
<dbReference type="Gene3D" id="3.40.50.1820">
    <property type="entry name" value="alpha/beta hydrolase"/>
    <property type="match status" value="1"/>
</dbReference>
<evidence type="ECO:0000313" key="6">
    <source>
        <dbReference type="Proteomes" id="UP000465221"/>
    </source>
</evidence>
<proteinExistence type="predicted"/>
<dbReference type="InterPro" id="IPR013094">
    <property type="entry name" value="AB_hydrolase_3"/>
</dbReference>
<feature type="domain" description="Alpha/beta hydrolase fold-3" evidence="2">
    <location>
        <begin position="113"/>
        <end position="329"/>
    </location>
</feature>
<dbReference type="GO" id="GO:0016787">
    <property type="term" value="F:hydrolase activity"/>
    <property type="evidence" value="ECO:0007669"/>
    <property type="project" value="UniProtKB-KW"/>
</dbReference>
<dbReference type="PANTHER" id="PTHR48081">
    <property type="entry name" value="AB HYDROLASE SUPERFAMILY PROTEIN C4A8.06C"/>
    <property type="match status" value="1"/>
</dbReference>
<protein>
    <submittedName>
        <fullName evidence="3">Arylacetamide deacetylase-like 2</fullName>
    </submittedName>
</protein>
<keyword evidence="1" id="KW-0378">Hydrolase</keyword>
<dbReference type="GeneID" id="66995715"/>
<dbReference type="InterPro" id="IPR050300">
    <property type="entry name" value="GDXG_lipolytic_enzyme"/>
</dbReference>
<dbReference type="InterPro" id="IPR029058">
    <property type="entry name" value="AB_hydrolase_fold"/>
</dbReference>
<dbReference type="RefSeq" id="XP_043149050.1">
    <property type="nucleotide sequence ID" value="XM_043293115.1"/>
</dbReference>
<gene>
    <name evidence="4" type="ORF">Aud_008238</name>
    <name evidence="3" type="ORF">IFM46972_02871</name>
</gene>
<dbReference type="SUPFAM" id="SSF53474">
    <property type="entry name" value="alpha/beta-Hydrolases"/>
    <property type="match status" value="1"/>
</dbReference>
<accession>A0A8E0V4D4</accession>
<evidence type="ECO:0000256" key="1">
    <source>
        <dbReference type="ARBA" id="ARBA00022801"/>
    </source>
</evidence>
<comment type="caution">
    <text evidence="4">The sequence shown here is derived from an EMBL/GenBank/DDBJ whole genome shotgun (WGS) entry which is preliminary data.</text>
</comment>
<dbReference type="PANTHER" id="PTHR48081:SF31">
    <property type="entry name" value="STERYL ACETYL HYDROLASE MUG81-RELATED"/>
    <property type="match status" value="1"/>
</dbReference>
<evidence type="ECO:0000259" key="2">
    <source>
        <dbReference type="Pfam" id="PF07859"/>
    </source>
</evidence>
<dbReference type="AlphaFoldDB" id="A0A8E0V4D4"/>
<dbReference type="EMBL" id="BLKC01000014">
    <property type="protein sequence ID" value="GFF30261.1"/>
    <property type="molecule type" value="Genomic_DNA"/>
</dbReference>